<evidence type="ECO:0000259" key="1">
    <source>
        <dbReference type="Pfam" id="PF00535"/>
    </source>
</evidence>
<reference evidence="2 3" key="1">
    <citation type="submission" date="2008-07" db="EMBL/GenBank/DDBJ databases">
        <title>Complete sequence of Geobacter bemidjiensis BEM.</title>
        <authorList>
            <consortium name="US DOE Joint Genome Institute"/>
            <person name="Lucas S."/>
            <person name="Copeland A."/>
            <person name="Lapidus A."/>
            <person name="Glavina del Rio T."/>
            <person name="Dalin E."/>
            <person name="Tice H."/>
            <person name="Bruce D."/>
            <person name="Goodwin L."/>
            <person name="Pitluck S."/>
            <person name="Kiss H."/>
            <person name="Brettin T."/>
            <person name="Detter J.C."/>
            <person name="Han C."/>
            <person name="Kuske C.R."/>
            <person name="Schmutz J."/>
            <person name="Larimer F."/>
            <person name="Land M."/>
            <person name="Hauser L."/>
            <person name="Kyrpides N."/>
            <person name="Lykidis A."/>
            <person name="Lovley D."/>
            <person name="Richardson P."/>
        </authorList>
    </citation>
    <scope>NUCLEOTIDE SEQUENCE [LARGE SCALE GENOMIC DNA]</scope>
    <source>
        <strain evidence="3">ATCC BAA-1014 / DSM 16622 / JCM 12645 / Bem</strain>
    </source>
</reference>
<dbReference type="OrthoDB" id="433681at2"/>
<dbReference type="EMBL" id="CP001124">
    <property type="protein sequence ID" value="ACH39582.1"/>
    <property type="molecule type" value="Genomic_DNA"/>
</dbReference>
<keyword evidence="2" id="KW-0808">Transferase</keyword>
<dbReference type="eggNOG" id="COG0463">
    <property type="taxonomic scope" value="Bacteria"/>
</dbReference>
<dbReference type="STRING" id="404380.Gbem_2574"/>
<reference evidence="2 3" key="2">
    <citation type="journal article" date="2010" name="BMC Genomics">
        <title>The genome of Geobacter bemidjiensis, exemplar for the subsurface clade of Geobacter species that predominate in Fe(III)-reducing subsurface environments.</title>
        <authorList>
            <person name="Aklujkar M."/>
            <person name="Young N.D."/>
            <person name="Holmes D."/>
            <person name="Chavan M."/>
            <person name="Risso C."/>
            <person name="Kiss H.E."/>
            <person name="Han C.S."/>
            <person name="Land M.L."/>
            <person name="Lovley D.R."/>
        </authorList>
    </citation>
    <scope>NUCLEOTIDE SEQUENCE [LARGE SCALE GENOMIC DNA]</scope>
    <source>
        <strain evidence="3">ATCC BAA-1014 / DSM 16622 / JCM 12645 / Bem</strain>
    </source>
</reference>
<dbReference type="RefSeq" id="WP_012531003.1">
    <property type="nucleotide sequence ID" value="NC_011146.1"/>
</dbReference>
<sequence>MSGGGERQYRQEASSEESCFLSIITPVYNGADYIEFCIRNVIGQNCPGIEHIIIDGGSTDSTAEIISKYAAVNPHIRWVSEKDEGQSHAMNKAIAMARGSIVGFLNADDYYEPDILCRIVEIFQGLPAPSLLVGNCNVWDNEGRLWFVSRPAQIGLKNLLLGRFLEAFPMNPSAYFYHKSLHQRIGMYDTGEHFGMDLQFIFQAVQKAKVTYLDETWGNYRYLEGTKTYEDDKSGGNGTRVKQMTLRYRQQQPLYYRVYLLAIEAWIRAVRLIRRPFAAEDKL</sequence>
<accession>B5EGU9</accession>
<organism evidence="2 3">
    <name type="scientific">Citrifermentans bemidjiense (strain ATCC BAA-1014 / DSM 16622 / JCM 12645 / Bem)</name>
    <name type="common">Geobacter bemidjiensis</name>
    <dbReference type="NCBI Taxonomy" id="404380"/>
    <lineage>
        <taxon>Bacteria</taxon>
        <taxon>Pseudomonadati</taxon>
        <taxon>Thermodesulfobacteriota</taxon>
        <taxon>Desulfuromonadia</taxon>
        <taxon>Geobacterales</taxon>
        <taxon>Geobacteraceae</taxon>
        <taxon>Citrifermentans</taxon>
    </lineage>
</organism>
<dbReference type="SUPFAM" id="SSF53448">
    <property type="entry name" value="Nucleotide-diphospho-sugar transferases"/>
    <property type="match status" value="1"/>
</dbReference>
<dbReference type="KEGG" id="gbm:Gbem_2574"/>
<dbReference type="CDD" id="cd06433">
    <property type="entry name" value="GT_2_WfgS_like"/>
    <property type="match status" value="1"/>
</dbReference>
<dbReference type="AlphaFoldDB" id="B5EGU9"/>
<dbReference type="CAZy" id="GT2">
    <property type="family name" value="Glycosyltransferase Family 2"/>
</dbReference>
<dbReference type="InterPro" id="IPR029044">
    <property type="entry name" value="Nucleotide-diphossugar_trans"/>
</dbReference>
<dbReference type="Gene3D" id="3.90.550.10">
    <property type="entry name" value="Spore Coat Polysaccharide Biosynthesis Protein SpsA, Chain A"/>
    <property type="match status" value="1"/>
</dbReference>
<dbReference type="PANTHER" id="PTHR22916:SF65">
    <property type="entry name" value="SLR1065 PROTEIN"/>
    <property type="match status" value="1"/>
</dbReference>
<dbReference type="PANTHER" id="PTHR22916">
    <property type="entry name" value="GLYCOSYLTRANSFERASE"/>
    <property type="match status" value="1"/>
</dbReference>
<protein>
    <submittedName>
        <fullName evidence="2">Glycosyltransferase</fullName>
    </submittedName>
</protein>
<dbReference type="HOGENOM" id="CLU_025996_21_0_7"/>
<name>B5EGU9_CITBB</name>
<evidence type="ECO:0000313" key="2">
    <source>
        <dbReference type="EMBL" id="ACH39582.1"/>
    </source>
</evidence>
<dbReference type="InterPro" id="IPR001173">
    <property type="entry name" value="Glyco_trans_2-like"/>
</dbReference>
<dbReference type="Proteomes" id="UP000008825">
    <property type="component" value="Chromosome"/>
</dbReference>
<feature type="domain" description="Glycosyltransferase 2-like" evidence="1">
    <location>
        <begin position="22"/>
        <end position="146"/>
    </location>
</feature>
<dbReference type="GO" id="GO:0016758">
    <property type="term" value="F:hexosyltransferase activity"/>
    <property type="evidence" value="ECO:0007669"/>
    <property type="project" value="UniProtKB-ARBA"/>
</dbReference>
<proteinExistence type="predicted"/>
<evidence type="ECO:0000313" key="3">
    <source>
        <dbReference type="Proteomes" id="UP000008825"/>
    </source>
</evidence>
<gene>
    <name evidence="2" type="ordered locus">Gbem_2574</name>
</gene>
<keyword evidence="3" id="KW-1185">Reference proteome</keyword>
<dbReference type="Pfam" id="PF00535">
    <property type="entry name" value="Glycos_transf_2"/>
    <property type="match status" value="1"/>
</dbReference>